<evidence type="ECO:0000313" key="9">
    <source>
        <dbReference type="EMBL" id="AVO33294.1"/>
    </source>
</evidence>
<dbReference type="FunFam" id="3.40.640.10:FF:000053">
    <property type="entry name" value="Aminotransferase, class I"/>
    <property type="match status" value="1"/>
</dbReference>
<reference evidence="9 10" key="1">
    <citation type="submission" date="2018-03" db="EMBL/GenBank/DDBJ databases">
        <title>Genome sequencing of Ottowia sp.</title>
        <authorList>
            <person name="Kim S.-J."/>
            <person name="Heo J."/>
            <person name="Kwon S.-W."/>
        </authorList>
    </citation>
    <scope>NUCLEOTIDE SEQUENCE [LARGE SCALE GENOMIC DNA]</scope>
    <source>
        <strain evidence="9 10">KADR8-3</strain>
    </source>
</reference>
<comment type="subunit">
    <text evidence="3">Homodimer.</text>
</comment>
<dbReference type="Pfam" id="PF06094">
    <property type="entry name" value="GGACT"/>
    <property type="match status" value="1"/>
</dbReference>
<keyword evidence="5 9" id="KW-0808">Transferase</keyword>
<dbReference type="InterPro" id="IPR009288">
    <property type="entry name" value="AIG2-like_dom"/>
</dbReference>
<dbReference type="InterPro" id="IPR036568">
    <property type="entry name" value="GGCT-like_sf"/>
</dbReference>
<evidence type="ECO:0000256" key="6">
    <source>
        <dbReference type="ARBA" id="ARBA00022898"/>
    </source>
</evidence>
<name>A0A2S0MBM1_9BURK</name>
<dbReference type="InterPro" id="IPR013024">
    <property type="entry name" value="GGCT-like"/>
</dbReference>
<dbReference type="SUPFAM" id="SSF53383">
    <property type="entry name" value="PLP-dependent transferases"/>
    <property type="match status" value="1"/>
</dbReference>
<evidence type="ECO:0000256" key="2">
    <source>
        <dbReference type="ARBA" id="ARBA00007441"/>
    </source>
</evidence>
<dbReference type="InterPro" id="IPR015424">
    <property type="entry name" value="PyrdxlP-dep_Trfase"/>
</dbReference>
<dbReference type="GO" id="GO:1901605">
    <property type="term" value="P:alpha-amino acid metabolic process"/>
    <property type="evidence" value="ECO:0007669"/>
    <property type="project" value="TreeGrafter"/>
</dbReference>
<dbReference type="Proteomes" id="UP000239709">
    <property type="component" value="Chromosome"/>
</dbReference>
<accession>A0A2S0MBM1</accession>
<protein>
    <submittedName>
        <fullName evidence="9">2-aminoadipate aminotransferase</fullName>
    </submittedName>
</protein>
<keyword evidence="4 9" id="KW-0032">Aminotransferase</keyword>
<dbReference type="InterPro" id="IPR050859">
    <property type="entry name" value="Class-I_PLP-dep_aminotransf"/>
</dbReference>
<dbReference type="Gene3D" id="3.40.640.10">
    <property type="entry name" value="Type I PLP-dependent aspartate aminotransferase-like (Major domain)"/>
    <property type="match status" value="1"/>
</dbReference>
<sequence>MYATKGDLVNLLFSYGTLQQDDVQRSTFGRLLLGRADALVGYAQTWLKIEDAQVVATSGKTHHPIVRRTGHANDRVSGTVFEISDAELAHADAYEVADYRRVRADLASGQQAWVYIDARSHNPLLDPRQESTTMNPNDLNSTSPWNLAERAHGMNPSAIREILKVTERPGILNFAGGLPSPETFPVDAMRAACDAVLGGPAARPSLQYASSEGLPELRQWVANEMAKQGAQVSPDQVLITTGSQQGLDLIAKVLLDKDSPLLVESPTYLGALQAFMPMQPKVVSIASDSGGLSLPVLREQLSKAEQSGQRPRFIYLLPNFQNPTGRTMDEQRRNDVIAVCREFGLPIVEDNPYGELWFDAPPPAPLLSRWPEGVLYLGSFSKILAPGLRLGYVIAPPALYPKLLQAKQAADLHTPGFNQRVVAEVIKDGFLDTHVPTIRARYHAQRDAMLAALARELGPTGAEWTQPVGGMFVWVRLPEGVNAQALLPKAVDAGMAFVPGAPFYADHADPRTLRLSFVTSTPEQIDRGIAALAQVIRQATGG</sequence>
<organism evidence="9 10">
    <name type="scientific">Ottowia oryzae</name>
    <dbReference type="NCBI Taxonomy" id="2109914"/>
    <lineage>
        <taxon>Bacteria</taxon>
        <taxon>Pseudomonadati</taxon>
        <taxon>Pseudomonadota</taxon>
        <taxon>Betaproteobacteria</taxon>
        <taxon>Burkholderiales</taxon>
        <taxon>Comamonadaceae</taxon>
        <taxon>Ottowia</taxon>
    </lineage>
</organism>
<dbReference type="InterPro" id="IPR015422">
    <property type="entry name" value="PyrdxlP-dep_Trfase_small"/>
</dbReference>
<dbReference type="SUPFAM" id="SSF110857">
    <property type="entry name" value="Gamma-glutamyl cyclotransferase-like"/>
    <property type="match status" value="1"/>
</dbReference>
<gene>
    <name evidence="9" type="ORF">C6570_02750</name>
</gene>
<evidence type="ECO:0000313" key="10">
    <source>
        <dbReference type="Proteomes" id="UP000239709"/>
    </source>
</evidence>
<dbReference type="PANTHER" id="PTHR42790">
    <property type="entry name" value="AMINOTRANSFERASE"/>
    <property type="match status" value="1"/>
</dbReference>
<dbReference type="CDD" id="cd00609">
    <property type="entry name" value="AAT_like"/>
    <property type="match status" value="1"/>
</dbReference>
<evidence type="ECO:0000256" key="5">
    <source>
        <dbReference type="ARBA" id="ARBA00022679"/>
    </source>
</evidence>
<keyword evidence="6" id="KW-0663">Pyridoxal phosphate</keyword>
<evidence type="ECO:0000259" key="8">
    <source>
        <dbReference type="Pfam" id="PF06094"/>
    </source>
</evidence>
<evidence type="ECO:0000256" key="1">
    <source>
        <dbReference type="ARBA" id="ARBA00001933"/>
    </source>
</evidence>
<dbReference type="PANTHER" id="PTHR42790:SF19">
    <property type="entry name" value="KYNURENINE_ALPHA-AMINOADIPATE AMINOTRANSFERASE, MITOCHONDRIAL"/>
    <property type="match status" value="1"/>
</dbReference>
<keyword evidence="10" id="KW-1185">Reference proteome</keyword>
<comment type="similarity">
    <text evidence="2">Belongs to the class-I pyridoxal-phosphate-dependent aminotransferase family.</text>
</comment>
<dbReference type="InterPro" id="IPR004839">
    <property type="entry name" value="Aminotransferase_I/II_large"/>
</dbReference>
<proteinExistence type="inferred from homology"/>
<dbReference type="KEGG" id="otk:C6570_02750"/>
<feature type="domain" description="Aminotransferase class I/classII large" evidence="7">
    <location>
        <begin position="201"/>
        <end position="532"/>
    </location>
</feature>
<dbReference type="Gene3D" id="3.10.490.10">
    <property type="entry name" value="Gamma-glutamyl cyclotransferase-like"/>
    <property type="match status" value="1"/>
</dbReference>
<evidence type="ECO:0000259" key="7">
    <source>
        <dbReference type="Pfam" id="PF00155"/>
    </source>
</evidence>
<comment type="cofactor">
    <cofactor evidence="1">
        <name>pyridoxal 5'-phosphate</name>
        <dbReference type="ChEBI" id="CHEBI:597326"/>
    </cofactor>
</comment>
<dbReference type="CDD" id="cd06661">
    <property type="entry name" value="GGCT_like"/>
    <property type="match status" value="1"/>
</dbReference>
<dbReference type="Pfam" id="PF00155">
    <property type="entry name" value="Aminotran_1_2"/>
    <property type="match status" value="1"/>
</dbReference>
<dbReference type="GO" id="GO:0008483">
    <property type="term" value="F:transaminase activity"/>
    <property type="evidence" value="ECO:0007669"/>
    <property type="project" value="UniProtKB-KW"/>
</dbReference>
<dbReference type="EMBL" id="CP027666">
    <property type="protein sequence ID" value="AVO33294.1"/>
    <property type="molecule type" value="Genomic_DNA"/>
</dbReference>
<dbReference type="InterPro" id="IPR015421">
    <property type="entry name" value="PyrdxlP-dep_Trfase_major"/>
</dbReference>
<dbReference type="OrthoDB" id="9804020at2"/>
<dbReference type="Gene3D" id="3.90.1150.10">
    <property type="entry name" value="Aspartate Aminotransferase, domain 1"/>
    <property type="match status" value="1"/>
</dbReference>
<evidence type="ECO:0000256" key="4">
    <source>
        <dbReference type="ARBA" id="ARBA00022576"/>
    </source>
</evidence>
<evidence type="ECO:0000256" key="3">
    <source>
        <dbReference type="ARBA" id="ARBA00011738"/>
    </source>
</evidence>
<dbReference type="AlphaFoldDB" id="A0A2S0MBM1"/>
<dbReference type="GO" id="GO:0030170">
    <property type="term" value="F:pyridoxal phosphate binding"/>
    <property type="evidence" value="ECO:0007669"/>
    <property type="project" value="InterPro"/>
</dbReference>
<feature type="domain" description="Gamma-glutamylcyclotransferase AIG2-like" evidence="8">
    <location>
        <begin position="12"/>
        <end position="119"/>
    </location>
</feature>